<dbReference type="PANTHER" id="PTHR46704">
    <property type="entry name" value="CXC DOMAIN-CONTAINING PROTEIN-RELATED"/>
    <property type="match status" value="1"/>
</dbReference>
<keyword evidence="2" id="KW-1185">Reference proteome</keyword>
<protein>
    <submittedName>
        <fullName evidence="1">Uncharacterized protein</fullName>
    </submittedName>
</protein>
<sequence length="674" mass="76264">MEEESVGSFTASSSCLIHFRGKTGDLCKLTCHTLVKIKEYCEKWINLDGEPKEIAEKIIDVVRSWPDNEPDVLPTEAANFRYHKECYVRFCDKNKVARNMKKKEKAPVRDVKEQSMSKTCSEKRCSSRIASFVCASASTQPSTSTITERRSIHVLPVQCIICKRKDAYIMDKVDLARLSMTTELNIPKDIAKNKFTCLVFDNDDFSEDSRNQTHVLGGIAIQRESEVLESVVQPPMKKKGRRSLQAPPTIILPYHLGKKKTPSFAIQNESLDEEYYVDEQAYARLLDFAYILMKVYQSQVDVFPGWTSFNMLVQGLEIPPVSKIRYLPIVDGSPSDYSTLYTTLEQSMKIANELLLDKIVLVFDEAIYAKIQQIRWKDERFLSRFIVRLGVVKELSQQWTVQRQNNHAFSTVACDMAMEQTLNKNSKTSGGMVGISLNRGAIQRWILSQSERSAISRECMKMAGANPLHRNRKDLDETQKVRHEKDVQIIKTTLESMVNPYEPGREEIVHLTSGLVATEEVRSDFLMAKDAGEKHLQTFIQEKLLVPEPDIFSKIPMLKLKTFTSLVKKVKVTSKNGTEATLKSNRNLFARILLLAQSINIDMKEVLSFSLGPFPLSISTEQGSLRKAPKSKLLELIETSTNSQSVESIPEGGALIVDAMATVQAIAKPPNNIW</sequence>
<dbReference type="EMBL" id="CACRXK020009356">
    <property type="protein sequence ID" value="CAB4017002.1"/>
    <property type="molecule type" value="Genomic_DNA"/>
</dbReference>
<dbReference type="AlphaFoldDB" id="A0A6S7JJY8"/>
<evidence type="ECO:0000313" key="1">
    <source>
        <dbReference type="EMBL" id="CAB4017002.1"/>
    </source>
</evidence>
<comment type="caution">
    <text evidence="1">The sequence shown here is derived from an EMBL/GenBank/DDBJ whole genome shotgun (WGS) entry which is preliminary data.</text>
</comment>
<accession>A0A6S7JJY8</accession>
<evidence type="ECO:0000313" key="2">
    <source>
        <dbReference type="Proteomes" id="UP001152795"/>
    </source>
</evidence>
<dbReference type="PANTHER" id="PTHR46704:SF9">
    <property type="entry name" value="BHLH DOMAIN-CONTAINING PROTEIN"/>
    <property type="match status" value="1"/>
</dbReference>
<organism evidence="1 2">
    <name type="scientific">Paramuricea clavata</name>
    <name type="common">Red gorgonian</name>
    <name type="synonym">Violescent sea-whip</name>
    <dbReference type="NCBI Taxonomy" id="317549"/>
    <lineage>
        <taxon>Eukaryota</taxon>
        <taxon>Metazoa</taxon>
        <taxon>Cnidaria</taxon>
        <taxon>Anthozoa</taxon>
        <taxon>Octocorallia</taxon>
        <taxon>Malacalcyonacea</taxon>
        <taxon>Plexauridae</taxon>
        <taxon>Paramuricea</taxon>
    </lineage>
</organism>
<gene>
    <name evidence="1" type="ORF">PACLA_8A060250</name>
</gene>
<reference evidence="1" key="1">
    <citation type="submission" date="2020-04" db="EMBL/GenBank/DDBJ databases">
        <authorList>
            <person name="Alioto T."/>
            <person name="Alioto T."/>
            <person name="Gomez Garrido J."/>
        </authorList>
    </citation>
    <scope>NUCLEOTIDE SEQUENCE</scope>
    <source>
        <strain evidence="1">A484AB</strain>
    </source>
</reference>
<proteinExistence type="predicted"/>
<name>A0A6S7JJY8_PARCT</name>
<dbReference type="Proteomes" id="UP001152795">
    <property type="component" value="Unassembled WGS sequence"/>
</dbReference>